<dbReference type="InterPro" id="IPR004175">
    <property type="entry name" value="RNA_CPDase"/>
</dbReference>
<keyword evidence="1 2" id="KW-0378">Hydrolase</keyword>
<dbReference type="PANTHER" id="PTHR35561:SF1">
    <property type="entry name" value="RNA 2',3'-CYCLIC PHOSPHODIESTERASE"/>
    <property type="match status" value="1"/>
</dbReference>
<comment type="caution">
    <text evidence="3">The sequence shown here is derived from an EMBL/GenBank/DDBJ whole genome shotgun (WGS) entry which is preliminary data.</text>
</comment>
<comment type="function">
    <text evidence="2">Hydrolyzes RNA 2',3'-cyclic phosphodiester to an RNA 2'-phosphomonoester.</text>
</comment>
<dbReference type="EMBL" id="JAEPCR010000094">
    <property type="protein sequence ID" value="MCG7979935.1"/>
    <property type="molecule type" value="Genomic_DNA"/>
</dbReference>
<feature type="short sequence motif" description="HXTX 2" evidence="2">
    <location>
        <begin position="123"/>
        <end position="126"/>
    </location>
</feature>
<dbReference type="Gene3D" id="3.90.1140.10">
    <property type="entry name" value="Cyclic phosphodiesterase"/>
    <property type="match status" value="1"/>
</dbReference>
<dbReference type="HAMAP" id="MF_01940">
    <property type="entry name" value="RNA_CPDase"/>
    <property type="match status" value="1"/>
</dbReference>
<proteinExistence type="inferred from homology"/>
<comment type="similarity">
    <text evidence="2">Belongs to the 2H phosphoesterase superfamily. ThpR family.</text>
</comment>
<feature type="short sequence motif" description="HXTX 1" evidence="2">
    <location>
        <begin position="41"/>
        <end position="44"/>
    </location>
</feature>
<dbReference type="NCBIfam" id="TIGR02258">
    <property type="entry name" value="2_5_ligase"/>
    <property type="match status" value="1"/>
</dbReference>
<evidence type="ECO:0000256" key="2">
    <source>
        <dbReference type="HAMAP-Rule" id="MF_01940"/>
    </source>
</evidence>
<dbReference type="PANTHER" id="PTHR35561">
    <property type="entry name" value="RNA 2',3'-CYCLIC PHOSPHODIESTERASE"/>
    <property type="match status" value="1"/>
</dbReference>
<dbReference type="InterPro" id="IPR009097">
    <property type="entry name" value="Cyclic_Pdiesterase"/>
</dbReference>
<sequence>MSEERYFFALWPDETVRYRLSTLAHTSEPGEGRRHNAKDLHMTLVFLGQIAPSQKRCIEDVADGIRGAPIELSIDHTGYWSRPRIFWASPGETPPALSQLVVDLNNGLTGCGHEPEERSYKPHVTLYRKARRVVPQQLAEPIVWQVNEFVLASSANPGSSGTRYQVLRRWALG</sequence>
<dbReference type="GO" id="GO:0004113">
    <property type="term" value="F:2',3'-cyclic-nucleotide 3'-phosphodiesterase activity"/>
    <property type="evidence" value="ECO:0007669"/>
    <property type="project" value="InterPro"/>
</dbReference>
<name>A0A9E4NMP5_9GAMM</name>
<feature type="active site" description="Proton acceptor" evidence="2">
    <location>
        <position position="123"/>
    </location>
</feature>
<feature type="active site" description="Proton donor" evidence="2">
    <location>
        <position position="41"/>
    </location>
</feature>
<accession>A0A9E4NMP5</accession>
<dbReference type="AlphaFoldDB" id="A0A9E4NMP5"/>
<evidence type="ECO:0000313" key="4">
    <source>
        <dbReference type="Proteomes" id="UP000886674"/>
    </source>
</evidence>
<protein>
    <recommendedName>
        <fullName evidence="2">RNA 2',3'-cyclic phosphodiesterase</fullName>
        <shortName evidence="2">RNA 2',3'-CPDase</shortName>
        <ecNumber evidence="2">3.1.4.58</ecNumber>
    </recommendedName>
</protein>
<evidence type="ECO:0000313" key="3">
    <source>
        <dbReference type="EMBL" id="MCG7979935.1"/>
    </source>
</evidence>
<dbReference type="EC" id="3.1.4.58" evidence="2"/>
<dbReference type="Proteomes" id="UP000886674">
    <property type="component" value="Unassembled WGS sequence"/>
</dbReference>
<gene>
    <name evidence="3" type="primary">thpR</name>
    <name evidence="3" type="ORF">JAY77_17545</name>
</gene>
<dbReference type="GO" id="GO:0008664">
    <property type="term" value="F:RNA 2',3'-cyclic 3'-phosphodiesterase activity"/>
    <property type="evidence" value="ECO:0007669"/>
    <property type="project" value="UniProtKB-EC"/>
</dbReference>
<reference evidence="3" key="1">
    <citation type="journal article" date="2021" name="Proc. Natl. Acad. Sci. U.S.A.">
        <title>Global biogeography of chemosynthetic symbionts reveals both localized and globally distributed symbiont groups. .</title>
        <authorList>
            <person name="Osvatic J.T."/>
            <person name="Wilkins L.G.E."/>
            <person name="Leibrecht L."/>
            <person name="Leray M."/>
            <person name="Zauner S."/>
            <person name="Polzin J."/>
            <person name="Camacho Y."/>
            <person name="Gros O."/>
            <person name="van Gils J.A."/>
            <person name="Eisen J.A."/>
            <person name="Petersen J.M."/>
            <person name="Yuen B."/>
        </authorList>
    </citation>
    <scope>NUCLEOTIDE SEQUENCE</scope>
    <source>
        <strain evidence="3">MAGclacostrist055</strain>
    </source>
</reference>
<dbReference type="SUPFAM" id="SSF55144">
    <property type="entry name" value="LigT-like"/>
    <property type="match status" value="1"/>
</dbReference>
<evidence type="ECO:0000256" key="1">
    <source>
        <dbReference type="ARBA" id="ARBA00022801"/>
    </source>
</evidence>
<comment type="catalytic activity">
    <reaction evidence="2">
        <text>a 3'-end 2',3'-cyclophospho-ribonucleotide-RNA + H2O = a 3'-end 2'-phospho-ribonucleotide-RNA + H(+)</text>
        <dbReference type="Rhea" id="RHEA:11828"/>
        <dbReference type="Rhea" id="RHEA-COMP:10464"/>
        <dbReference type="Rhea" id="RHEA-COMP:17353"/>
        <dbReference type="ChEBI" id="CHEBI:15377"/>
        <dbReference type="ChEBI" id="CHEBI:15378"/>
        <dbReference type="ChEBI" id="CHEBI:83064"/>
        <dbReference type="ChEBI" id="CHEBI:173113"/>
        <dbReference type="EC" id="3.1.4.58"/>
    </reaction>
</comment>
<dbReference type="Pfam" id="PF13563">
    <property type="entry name" value="2_5_RNA_ligase2"/>
    <property type="match status" value="1"/>
</dbReference>
<organism evidence="3 4">
    <name type="scientific">Candidatus Thiodiazotropha taylori</name>
    <dbReference type="NCBI Taxonomy" id="2792791"/>
    <lineage>
        <taxon>Bacteria</taxon>
        <taxon>Pseudomonadati</taxon>
        <taxon>Pseudomonadota</taxon>
        <taxon>Gammaproteobacteria</taxon>
        <taxon>Chromatiales</taxon>
        <taxon>Sedimenticolaceae</taxon>
        <taxon>Candidatus Thiodiazotropha</taxon>
    </lineage>
</organism>